<proteinExistence type="predicted"/>
<dbReference type="AlphaFoldDB" id="A0A2T1K5J3"/>
<dbReference type="PANTHER" id="PTHR38684">
    <property type="entry name" value="PROTEIN AMPE"/>
    <property type="match status" value="1"/>
</dbReference>
<dbReference type="Proteomes" id="UP000239866">
    <property type="component" value="Unassembled WGS sequence"/>
</dbReference>
<evidence type="ECO:0000313" key="3">
    <source>
        <dbReference type="Proteomes" id="UP000239866"/>
    </source>
</evidence>
<evidence type="ECO:0000313" key="2">
    <source>
        <dbReference type="EMBL" id="PSF05308.1"/>
    </source>
</evidence>
<dbReference type="GO" id="GO:0016301">
    <property type="term" value="F:kinase activity"/>
    <property type="evidence" value="ECO:0007669"/>
    <property type="project" value="UniProtKB-KW"/>
</dbReference>
<organism evidence="2 3">
    <name type="scientific">Marinobacter fuscus</name>
    <dbReference type="NCBI Taxonomy" id="2109942"/>
    <lineage>
        <taxon>Bacteria</taxon>
        <taxon>Pseudomonadati</taxon>
        <taxon>Pseudomonadota</taxon>
        <taxon>Gammaproteobacteria</taxon>
        <taxon>Pseudomonadales</taxon>
        <taxon>Marinobacteraceae</taxon>
        <taxon>Marinobacter</taxon>
    </lineage>
</organism>
<feature type="transmembrane region" description="Helical" evidence="1">
    <location>
        <begin position="74"/>
        <end position="93"/>
    </location>
</feature>
<dbReference type="GO" id="GO:0005886">
    <property type="term" value="C:plasma membrane"/>
    <property type="evidence" value="ECO:0007669"/>
    <property type="project" value="TreeGrafter"/>
</dbReference>
<name>A0A2T1K5J3_9GAMM</name>
<keyword evidence="1" id="KW-0472">Membrane</keyword>
<feature type="transmembrane region" description="Helical" evidence="1">
    <location>
        <begin position="49"/>
        <end position="68"/>
    </location>
</feature>
<dbReference type="EMBL" id="PXNP01000103">
    <property type="protein sequence ID" value="PSF05308.1"/>
    <property type="molecule type" value="Genomic_DNA"/>
</dbReference>
<accession>A0A2T1K5J3</accession>
<comment type="caution">
    <text evidence="2">The sequence shown here is derived from an EMBL/GenBank/DDBJ whole genome shotgun (WGS) entry which is preliminary data.</text>
</comment>
<dbReference type="GO" id="GO:0046677">
    <property type="term" value="P:response to antibiotic"/>
    <property type="evidence" value="ECO:0007669"/>
    <property type="project" value="TreeGrafter"/>
</dbReference>
<keyword evidence="1" id="KW-1133">Transmembrane helix</keyword>
<sequence>MALVVFLIAYVIRRHLDARNRLNGDALWRRFFHGRATVEAGRERDVRAGLLYVLLPAGVAGGLVYLAQSAGVRVALYPLELLVLVLLLGAPGWQSLMRAYSGAWSQGDMQAAWHQVQDRLPASERGAALSPEQMHMSVSRAFMLSVFERYFVVVFWYALGGIGAALMARGVLALAEHWPQVAARERYRGMARLVGWVPVRLLSCTFGIAGDFAGWSREIRKVFPGVGRTTRDVLMISANGSLTGYALDPERFSQLHPEQWPDFGERSLGAIRDLLNRSMLVWICAFALLVIAGVL</sequence>
<evidence type="ECO:0000256" key="1">
    <source>
        <dbReference type="SAM" id="Phobius"/>
    </source>
</evidence>
<dbReference type="InterPro" id="IPR052966">
    <property type="entry name" value="Beta-lactamase_Reg"/>
</dbReference>
<keyword evidence="3" id="KW-1185">Reference proteome</keyword>
<protein>
    <submittedName>
        <fullName evidence="2">Histidine kinase</fullName>
    </submittedName>
</protein>
<dbReference type="OrthoDB" id="9811967at2"/>
<dbReference type="RefSeq" id="WP_106764092.1">
    <property type="nucleotide sequence ID" value="NZ_PXNP01000103.1"/>
</dbReference>
<feature type="transmembrane region" description="Helical" evidence="1">
    <location>
        <begin position="150"/>
        <end position="173"/>
    </location>
</feature>
<keyword evidence="1" id="KW-0812">Transmembrane</keyword>
<keyword evidence="2" id="KW-0808">Transferase</keyword>
<feature type="transmembrane region" description="Helical" evidence="1">
    <location>
        <begin position="193"/>
        <end position="213"/>
    </location>
</feature>
<dbReference type="PANTHER" id="PTHR38684:SF1">
    <property type="entry name" value="PROTEIN AMPE"/>
    <property type="match status" value="1"/>
</dbReference>
<reference evidence="2 3" key="1">
    <citation type="submission" date="2018-03" db="EMBL/GenBank/DDBJ databases">
        <title>Marinobacter brunus sp. nov., a marine bacterium of Gamma-proteobacteria isolated from the surface seawater of the South China Sea.</title>
        <authorList>
            <person name="Cheng H."/>
            <person name="Wu Y.-H."/>
            <person name="Xamxidin M."/>
            <person name="Xu X.-W."/>
        </authorList>
    </citation>
    <scope>NUCLEOTIDE SEQUENCE [LARGE SCALE GENOMIC DNA]</scope>
    <source>
        <strain evidence="2 3">NH169-3</strain>
    </source>
</reference>
<keyword evidence="2" id="KW-0418">Kinase</keyword>
<gene>
    <name evidence="2" type="ORF">C7H09_14955</name>
</gene>